<dbReference type="EC" id="2.7.7.7" evidence="1"/>
<keyword evidence="9" id="KW-1185">Reference proteome</keyword>
<evidence type="ECO:0000313" key="9">
    <source>
        <dbReference type="Proteomes" id="UP000008957"/>
    </source>
</evidence>
<dbReference type="CDD" id="cd04485">
    <property type="entry name" value="DnaE_OBF"/>
    <property type="match status" value="1"/>
</dbReference>
<dbReference type="PANTHER" id="PTHR32294">
    <property type="entry name" value="DNA POLYMERASE III SUBUNIT ALPHA"/>
    <property type="match status" value="1"/>
</dbReference>
<reference evidence="8 9" key="2">
    <citation type="submission" date="2010-03" db="EMBL/GenBank/DDBJ databases">
        <authorList>
            <person name="Pajon A."/>
        </authorList>
    </citation>
    <scope>NUCLEOTIDE SEQUENCE [LARGE SCALE GENOMIC DNA]</scope>
    <source>
        <strain evidence="8 9">SGP1</strain>
    </source>
</reference>
<dbReference type="EMBL" id="FP929056">
    <property type="protein sequence ID" value="CBL28856.1"/>
    <property type="molecule type" value="Genomic_DNA"/>
</dbReference>
<evidence type="ECO:0000256" key="2">
    <source>
        <dbReference type="ARBA" id="ARBA00022679"/>
    </source>
</evidence>
<evidence type="ECO:0000256" key="5">
    <source>
        <dbReference type="ARBA" id="ARBA00022932"/>
    </source>
</evidence>
<evidence type="ECO:0000256" key="3">
    <source>
        <dbReference type="ARBA" id="ARBA00022695"/>
    </source>
</evidence>
<keyword evidence="5 8" id="KW-0239">DNA-directed DNA polymerase</keyword>
<dbReference type="InterPro" id="IPR003141">
    <property type="entry name" value="Pol/His_phosphatase_N"/>
</dbReference>
<dbReference type="InterPro" id="IPR011708">
    <property type="entry name" value="DNA_pol3_alpha_NTPase_dom"/>
</dbReference>
<dbReference type="Gene3D" id="1.10.150.870">
    <property type="match status" value="1"/>
</dbReference>
<dbReference type="SMART" id="SM00481">
    <property type="entry name" value="POLIIIAc"/>
    <property type="match status" value="1"/>
</dbReference>
<evidence type="ECO:0000256" key="1">
    <source>
        <dbReference type="ARBA" id="ARBA00012417"/>
    </source>
</evidence>
<sequence length="1154" mass="128140">MTRPFVHLHVHTEYSLLDGAIRTKQLAAKVADWSVPAVAMTDHGVMYGAVEFYENCRAAGVKPILGCEIYVDPDGHRSREKKGKNNHLILLAENEEGYRNLVKLVSIANTDGFYYKPRIDHDLLASCARGIIASSACLAGEVPQLVLQGREDEAAKRALLYQDIMGKGNYFLEIMSNTLPEQAVVNKALIRIAKDTGIPLIATSDAHYLNAEDYEWHKILLRINTHADDTDDAFGFSVNDFYLRSPEEMDAIFGAEVPEALDNTVAIAERCGVEMKLKTGHYMLPSLELQEGMTLDSHLEDEARAGLRMRLNADTPPAEYAERLEYELNVITRMGFSAYFLIVAGIIQAAKERGIPIGPGRGSAAGSLVAWSLRITELDPLKYNLLFERFLNPERISMPDIDTDVSDRGREQLLKHIVERYGSDRVSQIITFGRMKSRQAVKDVGRAVGMEYALMDRVAKLIPADARSIREALERTPELTELAEEDPRIKNVLRTAEHIEGLARHASQHAAGVVITPVPITDLVPIRRIKSTAPSAPDGELDVTQTVTQFTMEPVEKLGLVKMDFLGLQTLSILEEAVENIRLNGKNPPDLLSLPMDDPATYKLLQEADTMGVFQLESDGIRGMLRKLRIDCFDDLVAALAMYRPGPLDSGMVDQYIKCKHGQAKLEYPHPLLEDVLKDTYGVILYQEQVMQSASVLAGYTLGEADLLRRAMGKKKVEVMQEQRAKFLDGARQKGIDEKTASGIFDLIEKFAGYGFNKSHSAAYALVSYQTAYLKANYKAEFMASYLSSQMKSKKDVLGHYVREVRQSGISVLPPDVNSSMESFTAVGDVIRFGLGAVLRVGHNAVEAIVKAREEGPFKSLWDFLRRVDLHDMNRAMIENLIKAGAFDEITPNRARLVAALPDFILAAQKMAAGGDQLSLFDAIGDDSGSDPEPDLPDVEEYGIYDKLDYEKEVTGLYISGHPFDSCEAQVRKYANCSIADLPLWRGKTAPKVGGLILSVSEKTTKKGDLMGVLLLEDSESSVSMVAFPRTWAKVKESARVGVPCVAEGKMDDREQLLLDKLTPLSDFSEQDPQIVRIRLRVNLVPQFDVKNFARALRGCRGASPILLELRDDHDACVLYLNDFRVDARSPERLHERLLEAVPAEALEVCLSAD</sequence>
<dbReference type="KEGG" id="sbr:SY1_21010"/>
<feature type="domain" description="Polymerase/histidinol phosphatase N-terminal" evidence="7">
    <location>
        <begin position="6"/>
        <end position="73"/>
    </location>
</feature>
<comment type="catalytic activity">
    <reaction evidence="6">
        <text>DNA(n) + a 2'-deoxyribonucleoside 5'-triphosphate = DNA(n+1) + diphosphate</text>
        <dbReference type="Rhea" id="RHEA:22508"/>
        <dbReference type="Rhea" id="RHEA-COMP:17339"/>
        <dbReference type="Rhea" id="RHEA-COMP:17340"/>
        <dbReference type="ChEBI" id="CHEBI:33019"/>
        <dbReference type="ChEBI" id="CHEBI:61560"/>
        <dbReference type="ChEBI" id="CHEBI:173112"/>
        <dbReference type="EC" id="2.7.7.7"/>
    </reaction>
</comment>
<accession>A0AB94IYF9</accession>
<dbReference type="Gene3D" id="1.10.10.1600">
    <property type="entry name" value="Bacterial DNA polymerase III alpha subunit, thumb domain"/>
    <property type="match status" value="1"/>
</dbReference>
<organism evidence="8 9">
    <name type="scientific">Fretibacterium fastidiosum</name>
    <dbReference type="NCBI Taxonomy" id="651822"/>
    <lineage>
        <taxon>Bacteria</taxon>
        <taxon>Thermotogati</taxon>
        <taxon>Synergistota</taxon>
        <taxon>Synergistia</taxon>
        <taxon>Synergistales</taxon>
        <taxon>Aminobacteriaceae</taxon>
        <taxon>Fretibacterium</taxon>
    </lineage>
</organism>
<dbReference type="AlphaFoldDB" id="A0AB94IYF9"/>
<dbReference type="InterPro" id="IPR029460">
    <property type="entry name" value="DNAPol_HHH"/>
</dbReference>
<dbReference type="InterPro" id="IPR040982">
    <property type="entry name" value="DNA_pol3_finger"/>
</dbReference>
<dbReference type="Proteomes" id="UP000008957">
    <property type="component" value="Chromosome"/>
</dbReference>
<dbReference type="SUPFAM" id="SSF89550">
    <property type="entry name" value="PHP domain-like"/>
    <property type="match status" value="1"/>
</dbReference>
<dbReference type="InterPro" id="IPR004805">
    <property type="entry name" value="DnaE2/DnaE/PolC"/>
</dbReference>
<dbReference type="RefSeq" id="WP_015557003.1">
    <property type="nucleotide sequence ID" value="NC_021038.1"/>
</dbReference>
<dbReference type="GO" id="GO:0008408">
    <property type="term" value="F:3'-5' exonuclease activity"/>
    <property type="evidence" value="ECO:0007669"/>
    <property type="project" value="InterPro"/>
</dbReference>
<dbReference type="Gene3D" id="3.20.20.140">
    <property type="entry name" value="Metal-dependent hydrolases"/>
    <property type="match status" value="1"/>
</dbReference>
<dbReference type="CDD" id="cd12113">
    <property type="entry name" value="PHP_PolIIIA_DnaE3"/>
    <property type="match status" value="1"/>
</dbReference>
<evidence type="ECO:0000256" key="4">
    <source>
        <dbReference type="ARBA" id="ARBA00022705"/>
    </source>
</evidence>
<dbReference type="PANTHER" id="PTHR32294:SF0">
    <property type="entry name" value="DNA POLYMERASE III SUBUNIT ALPHA"/>
    <property type="match status" value="1"/>
</dbReference>
<dbReference type="Pfam" id="PF07733">
    <property type="entry name" value="DNA_pol3_alpha"/>
    <property type="match status" value="1"/>
</dbReference>
<keyword evidence="2 8" id="KW-0808">Transferase</keyword>
<keyword evidence="3 8" id="KW-0548">Nucleotidyltransferase</keyword>
<protein>
    <recommendedName>
        <fullName evidence="1">DNA-directed DNA polymerase</fullName>
        <ecNumber evidence="1">2.7.7.7</ecNumber>
    </recommendedName>
</protein>
<proteinExistence type="predicted"/>
<dbReference type="Pfam" id="PF17657">
    <property type="entry name" value="DNA_pol3_finger"/>
    <property type="match status" value="1"/>
</dbReference>
<reference evidence="9" key="1">
    <citation type="submission" date="2010-03" db="EMBL/GenBank/DDBJ databases">
        <title>The genome sequence of Synergistetes sp. SGP1.</title>
        <authorList>
            <consortium name="metaHIT consortium -- http://www.metahit.eu/"/>
            <person name="Pajon A."/>
            <person name="Turner K."/>
            <person name="Parkhill J."/>
            <person name="Wade W."/>
            <person name="Vartoukian S."/>
        </authorList>
    </citation>
    <scope>NUCLEOTIDE SEQUENCE [LARGE SCALE GENOMIC DNA]</scope>
    <source>
        <strain evidence="9">SGP1</strain>
    </source>
</reference>
<evidence type="ECO:0000259" key="7">
    <source>
        <dbReference type="SMART" id="SM00481"/>
    </source>
</evidence>
<dbReference type="NCBIfam" id="NF005298">
    <property type="entry name" value="PRK06826.1"/>
    <property type="match status" value="1"/>
</dbReference>
<dbReference type="Pfam" id="PF14579">
    <property type="entry name" value="HHH_6"/>
    <property type="match status" value="1"/>
</dbReference>
<name>A0AB94IYF9_9BACT</name>
<dbReference type="InterPro" id="IPR041931">
    <property type="entry name" value="DNA_pol3_alpha_thumb_dom"/>
</dbReference>
<dbReference type="Pfam" id="PF02811">
    <property type="entry name" value="PHP"/>
    <property type="match status" value="1"/>
</dbReference>
<gene>
    <name evidence="8" type="ORF">SY1_21010</name>
</gene>
<dbReference type="GO" id="GO:0003887">
    <property type="term" value="F:DNA-directed DNA polymerase activity"/>
    <property type="evidence" value="ECO:0007669"/>
    <property type="project" value="UniProtKB-KW"/>
</dbReference>
<keyword evidence="4" id="KW-0235">DNA replication</keyword>
<dbReference type="GO" id="GO:0006260">
    <property type="term" value="P:DNA replication"/>
    <property type="evidence" value="ECO:0007669"/>
    <property type="project" value="UniProtKB-KW"/>
</dbReference>
<dbReference type="NCBIfam" id="NF004226">
    <property type="entry name" value="PRK05673.1"/>
    <property type="match status" value="1"/>
</dbReference>
<evidence type="ECO:0000256" key="6">
    <source>
        <dbReference type="ARBA" id="ARBA00049244"/>
    </source>
</evidence>
<dbReference type="InterPro" id="IPR016195">
    <property type="entry name" value="Pol/histidinol_Pase-like"/>
</dbReference>
<dbReference type="NCBIfam" id="TIGR00594">
    <property type="entry name" value="polc"/>
    <property type="match status" value="1"/>
</dbReference>
<evidence type="ECO:0000313" key="8">
    <source>
        <dbReference type="EMBL" id="CBL28856.1"/>
    </source>
</evidence>
<dbReference type="InterPro" id="IPR004013">
    <property type="entry name" value="PHP_dom"/>
</dbReference>